<evidence type="ECO:0000313" key="5">
    <source>
        <dbReference type="Proteomes" id="UP000589896"/>
    </source>
</evidence>
<comment type="caution">
    <text evidence="4">The sequence shown here is derived from an EMBL/GenBank/DDBJ whole genome shotgun (WGS) entry which is preliminary data.</text>
</comment>
<evidence type="ECO:0000259" key="3">
    <source>
        <dbReference type="PROSITE" id="PS50206"/>
    </source>
</evidence>
<evidence type="ECO:0000313" key="4">
    <source>
        <dbReference type="EMBL" id="NYZ63921.1"/>
    </source>
</evidence>
<dbReference type="InterPro" id="IPR036873">
    <property type="entry name" value="Rhodanese-like_dom_sf"/>
</dbReference>
<proteinExistence type="predicted"/>
<organism evidence="4 5">
    <name type="scientific">Luteimonas deserti</name>
    <dbReference type="NCBI Taxonomy" id="2752306"/>
    <lineage>
        <taxon>Bacteria</taxon>
        <taxon>Pseudomonadati</taxon>
        <taxon>Pseudomonadota</taxon>
        <taxon>Gammaproteobacteria</taxon>
        <taxon>Lysobacterales</taxon>
        <taxon>Lysobacteraceae</taxon>
        <taxon>Luteimonas</taxon>
    </lineage>
</organism>
<evidence type="ECO:0000256" key="2">
    <source>
        <dbReference type="ARBA" id="ARBA00022737"/>
    </source>
</evidence>
<name>A0A7Z0TVJ3_9GAMM</name>
<dbReference type="InterPro" id="IPR001763">
    <property type="entry name" value="Rhodanese-like_dom"/>
</dbReference>
<dbReference type="EMBL" id="JACCJZ010000020">
    <property type="protein sequence ID" value="NYZ63921.1"/>
    <property type="molecule type" value="Genomic_DNA"/>
</dbReference>
<keyword evidence="2" id="KW-0677">Repeat</keyword>
<dbReference type="PROSITE" id="PS50206">
    <property type="entry name" value="RHODANESE_3"/>
    <property type="match status" value="2"/>
</dbReference>
<feature type="domain" description="Rhodanese" evidence="3">
    <location>
        <begin position="18"/>
        <end position="141"/>
    </location>
</feature>
<dbReference type="Proteomes" id="UP000589896">
    <property type="component" value="Unassembled WGS sequence"/>
</dbReference>
<evidence type="ECO:0000256" key="1">
    <source>
        <dbReference type="ARBA" id="ARBA00022679"/>
    </source>
</evidence>
<gene>
    <name evidence="4" type="ORF">H0E82_14325</name>
</gene>
<dbReference type="SUPFAM" id="SSF52821">
    <property type="entry name" value="Rhodanese/Cell cycle control phosphatase"/>
    <property type="match status" value="2"/>
</dbReference>
<dbReference type="CDD" id="cd01448">
    <property type="entry name" value="TST_Repeat_1"/>
    <property type="match status" value="1"/>
</dbReference>
<dbReference type="Pfam" id="PF00581">
    <property type="entry name" value="Rhodanese"/>
    <property type="match status" value="2"/>
</dbReference>
<dbReference type="PANTHER" id="PTHR11364">
    <property type="entry name" value="THIOSULFATE SULFERTANSFERASE"/>
    <property type="match status" value="1"/>
</dbReference>
<keyword evidence="5" id="KW-1185">Reference proteome</keyword>
<dbReference type="PANTHER" id="PTHR11364:SF27">
    <property type="entry name" value="SULFURTRANSFERASE"/>
    <property type="match status" value="1"/>
</dbReference>
<protein>
    <submittedName>
        <fullName evidence="4">Sulfurtransferase</fullName>
    </submittedName>
</protein>
<dbReference type="CDD" id="cd01449">
    <property type="entry name" value="TST_Repeat_2"/>
    <property type="match status" value="1"/>
</dbReference>
<dbReference type="SMART" id="SM00450">
    <property type="entry name" value="RHOD"/>
    <property type="match status" value="2"/>
</dbReference>
<sequence length="294" mass="30656">MSTPWTTLVDAGALAAATGRALCIVDCRFTLSAGGADDGAGERAWRAGRVPGAFYAHLQRDLSGPLGPGLGRHPWPDAGAFAQTLARWGLQPGMQVVAYDDADGAFAARLWWLLRCAGHRAVAVLDGGWAAWRAAGGAVEAASDLSPTSPRPVAAERPRVAFDESRLLRDADALQHHLAGGGLLLDARAAPRFRGEVEPLDPRAGHIPGARNRAYADNLDAGRFKPAARLAAEFDALLAGAAPERVAVMCGSGVTACHHLLAMAHAGREGARLYAPSWSGWVDDPERAVATGAG</sequence>
<dbReference type="AlphaFoldDB" id="A0A7Z0TVJ3"/>
<dbReference type="InterPro" id="IPR045078">
    <property type="entry name" value="TST/MPST-like"/>
</dbReference>
<feature type="domain" description="Rhodanese" evidence="3">
    <location>
        <begin position="178"/>
        <end position="290"/>
    </location>
</feature>
<dbReference type="GO" id="GO:0004792">
    <property type="term" value="F:thiosulfate-cyanide sulfurtransferase activity"/>
    <property type="evidence" value="ECO:0007669"/>
    <property type="project" value="TreeGrafter"/>
</dbReference>
<accession>A0A7Z0TVJ3</accession>
<dbReference type="RefSeq" id="WP_180546109.1">
    <property type="nucleotide sequence ID" value="NZ_JACCJZ010000020.1"/>
</dbReference>
<dbReference type="Gene3D" id="3.40.250.10">
    <property type="entry name" value="Rhodanese-like domain"/>
    <property type="match status" value="2"/>
</dbReference>
<reference evidence="4 5" key="1">
    <citation type="submission" date="2020-07" db="EMBL/GenBank/DDBJ databases">
        <title>isolation of Luteimonas sp. SJ-16.</title>
        <authorList>
            <person name="Huang X.-X."/>
            <person name="Xu L."/>
            <person name="Sun J.-Q."/>
        </authorList>
    </citation>
    <scope>NUCLEOTIDE SEQUENCE [LARGE SCALE GENOMIC DNA]</scope>
    <source>
        <strain evidence="4 5">SJ-16</strain>
    </source>
</reference>
<keyword evidence="1 4" id="KW-0808">Transferase</keyword>